<evidence type="ECO:0000313" key="3">
    <source>
        <dbReference type="Proteomes" id="UP000245469"/>
    </source>
</evidence>
<dbReference type="RefSeq" id="WP_109775396.1">
    <property type="nucleotide sequence ID" value="NZ_QGDQ01000020.1"/>
</dbReference>
<reference evidence="2 3" key="1">
    <citation type="submission" date="2018-03" db="EMBL/GenBank/DDBJ databases">
        <title>Genomic Encyclopedia of Archaeal and Bacterial Type Strains, Phase II (KMG-II): from individual species to whole genera.</title>
        <authorList>
            <person name="Goeker M."/>
        </authorList>
    </citation>
    <scope>NUCLEOTIDE SEQUENCE [LARGE SCALE GENOMIC DNA]</scope>
    <source>
        <strain evidence="2 3">DSM 44889</strain>
    </source>
</reference>
<feature type="transmembrane region" description="Helical" evidence="1">
    <location>
        <begin position="36"/>
        <end position="57"/>
    </location>
</feature>
<name>A0A316A2D0_9ACTN</name>
<dbReference type="PANTHER" id="PTHR37309">
    <property type="entry name" value="SLR0284 PROTEIN"/>
    <property type="match status" value="1"/>
</dbReference>
<comment type="caution">
    <text evidence="2">The sequence shown here is derived from an EMBL/GenBank/DDBJ whole genome shotgun (WGS) entry which is preliminary data.</text>
</comment>
<protein>
    <submittedName>
        <fullName evidence="2">Putative membrane protein</fullName>
    </submittedName>
</protein>
<feature type="transmembrane region" description="Helical" evidence="1">
    <location>
        <begin position="64"/>
        <end position="88"/>
    </location>
</feature>
<feature type="transmembrane region" description="Helical" evidence="1">
    <location>
        <begin position="100"/>
        <end position="121"/>
    </location>
</feature>
<dbReference type="OrthoDB" id="9810847at2"/>
<dbReference type="EMBL" id="QGDQ01000020">
    <property type="protein sequence ID" value="PWJ51805.1"/>
    <property type="molecule type" value="Genomic_DNA"/>
</dbReference>
<evidence type="ECO:0000313" key="2">
    <source>
        <dbReference type="EMBL" id="PWJ51805.1"/>
    </source>
</evidence>
<keyword evidence="1" id="KW-0472">Membrane</keyword>
<accession>A0A316A2D0</accession>
<gene>
    <name evidence="2" type="ORF">BXY45_12083</name>
</gene>
<feature type="transmembrane region" description="Helical" evidence="1">
    <location>
        <begin position="7"/>
        <end position="24"/>
    </location>
</feature>
<dbReference type="Pfam" id="PF04020">
    <property type="entry name" value="Phage_holin_4_2"/>
    <property type="match status" value="1"/>
</dbReference>
<dbReference type="AlphaFoldDB" id="A0A316A2D0"/>
<keyword evidence="1" id="KW-0812">Transmembrane</keyword>
<dbReference type="Proteomes" id="UP000245469">
    <property type="component" value="Unassembled WGS sequence"/>
</dbReference>
<proteinExistence type="predicted"/>
<sequence>MSVLVRVLVNAVALWVTTLVVPGIDITSKGGHLEQALTFVLVGAVFGLVNTVVRPVVKLLSLPLYVLTLGLFSLVVNAAMLELTAWVSSFTPLTLVVDRFFWSAVLGAVVVGLVSWLLALFMPERRHHRV</sequence>
<keyword evidence="3" id="KW-1185">Reference proteome</keyword>
<keyword evidence="1" id="KW-1133">Transmembrane helix</keyword>
<dbReference type="PANTHER" id="PTHR37309:SF1">
    <property type="entry name" value="SLR0284 PROTEIN"/>
    <property type="match status" value="1"/>
</dbReference>
<organism evidence="2 3">
    <name type="scientific">Quadrisphaera granulorum</name>
    <dbReference type="NCBI Taxonomy" id="317664"/>
    <lineage>
        <taxon>Bacteria</taxon>
        <taxon>Bacillati</taxon>
        <taxon>Actinomycetota</taxon>
        <taxon>Actinomycetes</taxon>
        <taxon>Kineosporiales</taxon>
        <taxon>Kineosporiaceae</taxon>
        <taxon>Quadrisphaera</taxon>
    </lineage>
</organism>
<dbReference type="InterPro" id="IPR007165">
    <property type="entry name" value="Phage_holin_4_2"/>
</dbReference>
<evidence type="ECO:0000256" key="1">
    <source>
        <dbReference type="SAM" id="Phobius"/>
    </source>
</evidence>